<dbReference type="PATRIC" id="fig|276.5.peg.2155"/>
<keyword evidence="2 3" id="KW-0067">ATP-binding</keyword>
<keyword evidence="6" id="KW-1185">Reference proteome</keyword>
<dbReference type="EMBL" id="JPSL02000040">
    <property type="protein sequence ID" value="KGQ21055.1"/>
    <property type="molecule type" value="Genomic_DNA"/>
</dbReference>
<dbReference type="GO" id="GO:0016301">
    <property type="term" value="F:kinase activity"/>
    <property type="evidence" value="ECO:0007669"/>
    <property type="project" value="UniProtKB-KW"/>
</dbReference>
<keyword evidence="1 3" id="KW-0547">Nucleotide-binding</keyword>
<dbReference type="PANTHER" id="PTHR33477:SF3">
    <property type="entry name" value="P-LOOP NTPASE DOMAIN-CONTAINING PROTEIN LPA1 HOMOLOG 1"/>
    <property type="match status" value="1"/>
</dbReference>
<dbReference type="PANTHER" id="PTHR33477">
    <property type="entry name" value="P-LOOP NTPASE DOMAIN-CONTAINING PROTEIN LPA1 HOMOLOG 1"/>
    <property type="match status" value="1"/>
</dbReference>
<feature type="domain" description="ATP-cone" evidence="4">
    <location>
        <begin position="86"/>
        <end position="170"/>
    </location>
</feature>
<evidence type="ECO:0000256" key="1">
    <source>
        <dbReference type="ARBA" id="ARBA00022741"/>
    </source>
</evidence>
<feature type="domain" description="ATP-cone" evidence="4">
    <location>
        <begin position="172"/>
        <end position="259"/>
    </location>
</feature>
<sequence length="466" mass="52589">MGEVYVKLRRGRWPFSKGLLVDSLLLAGVGAEAATSVAHTVEERLKAEGRREVTPRALRAVLLEEVEKALGPEVARRLARQTLAFEEILVREGRQYRPFSKGLLARSLEDAGFSLKEAHELAKEVEARLRREGVRRIGARRLEALVAEEVRRRHGRAAGRRYRERRLYAGELFVEEAEGEPRVPFSKGILAQSLMAVGLAPDRAYRIARELEARLHAEGRTVIRRDALRERVYRTLLEEAGEEVAKRYLVLRALRRSDRPVHVLIGGVTGVGKSVLATALAYRLGITHIISSDAVREVFRATLSAELLPTLHVSSFEAWSVLSREGGREELVIRGFLDQVEKVAVGLKAIQERAARERTSLVLEGVHVVPGYLDHPSRPSVLQVPMLVVVHDEKVHRDRFLIRDRETGRMRPKERYLDHLADIRLIQDHLERQAEREGVPVIPGENLDEAVEKALEVIVSTLEVRA</sequence>
<dbReference type="AlphaFoldDB" id="A0A0A2WRY3"/>
<keyword evidence="5" id="KW-0808">Transferase</keyword>
<proteinExistence type="predicted"/>
<accession>A0A0A2WRY3</accession>
<organism evidence="5 6">
    <name type="scientific">Thermus filiformis</name>
    <dbReference type="NCBI Taxonomy" id="276"/>
    <lineage>
        <taxon>Bacteria</taxon>
        <taxon>Thermotogati</taxon>
        <taxon>Deinococcota</taxon>
        <taxon>Deinococci</taxon>
        <taxon>Thermales</taxon>
        <taxon>Thermaceae</taxon>
        <taxon>Thermus</taxon>
    </lineage>
</organism>
<dbReference type="GO" id="GO:0005524">
    <property type="term" value="F:ATP binding"/>
    <property type="evidence" value="ECO:0007669"/>
    <property type="project" value="UniProtKB-UniRule"/>
</dbReference>
<gene>
    <name evidence="5" type="ORF">THFILI_08690</name>
</gene>
<dbReference type="PROSITE" id="PS51161">
    <property type="entry name" value="ATP_CONE"/>
    <property type="match status" value="2"/>
</dbReference>
<evidence type="ECO:0000259" key="4">
    <source>
        <dbReference type="PROSITE" id="PS51161"/>
    </source>
</evidence>
<dbReference type="Gene3D" id="3.40.50.300">
    <property type="entry name" value="P-loop containing nucleotide triphosphate hydrolases"/>
    <property type="match status" value="1"/>
</dbReference>
<dbReference type="NCBIfam" id="NF008994">
    <property type="entry name" value="PRK12337.1"/>
    <property type="match status" value="1"/>
</dbReference>
<protein>
    <submittedName>
        <fullName evidence="5">2-phosphoglycerate kinase</fullName>
    </submittedName>
</protein>
<dbReference type="OrthoDB" id="23928at2"/>
<dbReference type="InterPro" id="IPR027417">
    <property type="entry name" value="P-loop_NTPase"/>
</dbReference>
<keyword evidence="5" id="KW-0418">Kinase</keyword>
<evidence type="ECO:0000256" key="3">
    <source>
        <dbReference type="PROSITE-ProRule" id="PRU00492"/>
    </source>
</evidence>
<evidence type="ECO:0000313" key="5">
    <source>
        <dbReference type="EMBL" id="KGQ21055.1"/>
    </source>
</evidence>
<reference evidence="5 6" key="1">
    <citation type="journal article" date="2015" name="Genome Announc.">
        <title>Draft Genome Sequence of the Thermophile Thermus filiformis ATCC 43280, Producer of Carotenoid-(Di)glucoside-Branched Fatty Acid (Di)esters and Source of Hyperthermostable Enzymes of Biotechnological Interest.</title>
        <authorList>
            <person name="Mandelli F."/>
            <person name="Oliveira Ramires B."/>
            <person name="Couger M.B."/>
            <person name="Paixao D.A."/>
            <person name="Camilo C.M."/>
            <person name="Polikarpov I."/>
            <person name="Prade R."/>
            <person name="Riano-Pachon D.M."/>
            <person name="Squina F.M."/>
        </authorList>
    </citation>
    <scope>NUCLEOTIDE SEQUENCE [LARGE SCALE GENOMIC DNA]</scope>
    <source>
        <strain evidence="5 6">ATCC 43280</strain>
    </source>
</reference>
<evidence type="ECO:0000313" key="6">
    <source>
        <dbReference type="Proteomes" id="UP000030364"/>
    </source>
</evidence>
<dbReference type="STRING" id="276.THFILI_08690"/>
<comment type="caution">
    <text evidence="5">The sequence shown here is derived from an EMBL/GenBank/DDBJ whole genome shotgun (WGS) entry which is preliminary data.</text>
</comment>
<dbReference type="InterPro" id="IPR005144">
    <property type="entry name" value="ATP-cone_dom"/>
</dbReference>
<dbReference type="SUPFAM" id="SSF52540">
    <property type="entry name" value="P-loop containing nucleoside triphosphate hydrolases"/>
    <property type="match status" value="1"/>
</dbReference>
<dbReference type="RefSeq" id="WP_038067132.1">
    <property type="nucleotide sequence ID" value="NZ_JPSL02000040.1"/>
</dbReference>
<evidence type="ECO:0000256" key="2">
    <source>
        <dbReference type="ARBA" id="ARBA00022840"/>
    </source>
</evidence>
<name>A0A0A2WRY3_THEFI</name>
<dbReference type="Pfam" id="PF03477">
    <property type="entry name" value="ATP-cone"/>
    <property type="match status" value="1"/>
</dbReference>
<dbReference type="Proteomes" id="UP000030364">
    <property type="component" value="Unassembled WGS sequence"/>
</dbReference>